<dbReference type="InterPro" id="IPR050411">
    <property type="entry name" value="AlphaKG_dependent_hydroxylases"/>
</dbReference>
<dbReference type="Pfam" id="PF02668">
    <property type="entry name" value="TauD"/>
    <property type="match status" value="1"/>
</dbReference>
<feature type="domain" description="TauD/TfdA-like" evidence="3">
    <location>
        <begin position="55"/>
        <end position="343"/>
    </location>
</feature>
<dbReference type="OrthoDB" id="9769888at2"/>
<evidence type="ECO:0000256" key="1">
    <source>
        <dbReference type="ARBA" id="ARBA00001954"/>
    </source>
</evidence>
<dbReference type="AlphaFoldDB" id="A0A6C7E6T9"/>
<organism evidence="4 5">
    <name type="scientific">Ilumatobacter coccineus (strain NBRC 103263 / KCTC 29153 / YM16-304)</name>
    <dbReference type="NCBI Taxonomy" id="1313172"/>
    <lineage>
        <taxon>Bacteria</taxon>
        <taxon>Bacillati</taxon>
        <taxon>Actinomycetota</taxon>
        <taxon>Acidimicrobiia</taxon>
        <taxon>Acidimicrobiales</taxon>
        <taxon>Ilumatobacteraceae</taxon>
        <taxon>Ilumatobacter</taxon>
    </lineage>
</organism>
<dbReference type="PANTHER" id="PTHR10696:SF21">
    <property type="entry name" value="TAUD_TFDA-LIKE DOMAIN-CONTAINING PROTEIN"/>
    <property type="match status" value="1"/>
</dbReference>
<dbReference type="Gene3D" id="3.60.130.10">
    <property type="entry name" value="Clavaminate synthase-like"/>
    <property type="match status" value="1"/>
</dbReference>
<dbReference type="RefSeq" id="WP_015441448.1">
    <property type="nucleotide sequence ID" value="NC_020520.1"/>
</dbReference>
<keyword evidence="5" id="KW-1185">Reference proteome</keyword>
<evidence type="ECO:0000313" key="4">
    <source>
        <dbReference type="EMBL" id="BAN02201.1"/>
    </source>
</evidence>
<name>A0A6C7E6T9_ILUCY</name>
<dbReference type="InterPro" id="IPR042098">
    <property type="entry name" value="TauD-like_sf"/>
</dbReference>
<dbReference type="InterPro" id="IPR003819">
    <property type="entry name" value="TauD/TfdA-like"/>
</dbReference>
<protein>
    <recommendedName>
        <fullName evidence="3">TauD/TfdA-like domain-containing protein</fullName>
    </recommendedName>
</protein>
<evidence type="ECO:0000256" key="2">
    <source>
        <dbReference type="ARBA" id="ARBA00023002"/>
    </source>
</evidence>
<dbReference type="Proteomes" id="UP000011863">
    <property type="component" value="Chromosome"/>
</dbReference>
<dbReference type="EMBL" id="AP012057">
    <property type="protein sequence ID" value="BAN02201.1"/>
    <property type="molecule type" value="Genomic_DNA"/>
</dbReference>
<evidence type="ECO:0000259" key="3">
    <source>
        <dbReference type="Pfam" id="PF02668"/>
    </source>
</evidence>
<keyword evidence="2" id="KW-0560">Oxidoreductase</keyword>
<proteinExistence type="predicted"/>
<evidence type="ECO:0000313" key="5">
    <source>
        <dbReference type="Proteomes" id="UP000011863"/>
    </source>
</evidence>
<dbReference type="SUPFAM" id="SSF51197">
    <property type="entry name" value="Clavaminate synthase-like"/>
    <property type="match status" value="1"/>
</dbReference>
<dbReference type="GO" id="GO:0016491">
    <property type="term" value="F:oxidoreductase activity"/>
    <property type="evidence" value="ECO:0007669"/>
    <property type="project" value="UniProtKB-KW"/>
</dbReference>
<dbReference type="KEGG" id="aym:YM304_18870"/>
<accession>A0A6C7E6T9</accession>
<dbReference type="PANTHER" id="PTHR10696">
    <property type="entry name" value="GAMMA-BUTYROBETAINE HYDROXYLASE-RELATED"/>
    <property type="match status" value="1"/>
</dbReference>
<comment type="cofactor">
    <cofactor evidence="1">
        <name>Fe(2+)</name>
        <dbReference type="ChEBI" id="CHEBI:29033"/>
    </cofactor>
</comment>
<gene>
    <name evidence="4" type="ORF">YM304_18870</name>
</gene>
<sequence>MAIVEYSELQPLDDVVEPNWWAGEAAVDPESYTIDCAGMGLGAADLRRGSSFAQLVRDTYDRVGLVHLTNTGLTELVDMRAAAKLIIDDEMSYEGGANPRGNIEPNVYEIGAPLSAWLHYHHEMAYVGRSTRVISFLAKETLPVPDDGSPSRGATWVSDSVAVTDKLLSTPLGQKLKDLGVCYHRNLTDQEQFLGKTEFGVYNHWQKSFGTDDPNLAASRARDQRLAVEWGDNRLLKTRFYCPAFEYFPGLDRNVLYSSLADHGMWFDTWPLVQHLPYDERPLHMTFGDDSEISRDEIQQWIDLYDEFGSPINWRQGDVGIICNYRFAHGRPGISLHDGEARKLGVVLGNQYDRVGVRTDAW</sequence>
<reference evidence="4 5" key="1">
    <citation type="journal article" date="2013" name="Int. J. Syst. Evol. Microbiol.">
        <title>Ilumatobacter nonamiense sp. nov. and Ilumatobacter coccineum sp. nov., isolated from seashore sand.</title>
        <authorList>
            <person name="Matsumoto A."/>
            <person name="Kasai H."/>
            <person name="Matsuo Y."/>
            <person name="Shizuri Y."/>
            <person name="Ichikawa N."/>
            <person name="Fujita N."/>
            <person name="Omura S."/>
            <person name="Takahashi Y."/>
        </authorList>
    </citation>
    <scope>NUCLEOTIDE SEQUENCE [LARGE SCALE GENOMIC DNA]</scope>
    <source>
        <strain evidence="5">NBRC 103263 / KCTC 29153 / YM16-304</strain>
    </source>
</reference>